<keyword evidence="8" id="KW-0808">Transferase</keyword>
<evidence type="ECO:0000313" key="8">
    <source>
        <dbReference type="EMBL" id="MBB5741400.1"/>
    </source>
</evidence>
<dbReference type="CDD" id="cd00082">
    <property type="entry name" value="HisKA"/>
    <property type="match status" value="1"/>
</dbReference>
<feature type="domain" description="Response regulatory" evidence="6">
    <location>
        <begin position="432"/>
        <end position="550"/>
    </location>
</feature>
<evidence type="ECO:0000256" key="2">
    <source>
        <dbReference type="ARBA" id="ARBA00012438"/>
    </source>
</evidence>
<comment type="catalytic activity">
    <reaction evidence="1">
        <text>ATP + protein L-histidine = ADP + protein N-phospho-L-histidine.</text>
        <dbReference type="EC" id="2.7.13.3"/>
    </reaction>
</comment>
<dbReference type="Gene3D" id="3.30.565.10">
    <property type="entry name" value="Histidine kinase-like ATPase, C-terminal domain"/>
    <property type="match status" value="1"/>
</dbReference>
<dbReference type="InterPro" id="IPR011006">
    <property type="entry name" value="CheY-like_superfamily"/>
</dbReference>
<organism evidence="8 9">
    <name type="scientific">Brevundimonas aurantiaca</name>
    <dbReference type="NCBI Taxonomy" id="74316"/>
    <lineage>
        <taxon>Bacteria</taxon>
        <taxon>Pseudomonadati</taxon>
        <taxon>Pseudomonadota</taxon>
        <taxon>Alphaproteobacteria</taxon>
        <taxon>Caulobacterales</taxon>
        <taxon>Caulobacteraceae</taxon>
        <taxon>Brevundimonas</taxon>
    </lineage>
</organism>
<keyword evidence="3 4" id="KW-0597">Phosphoprotein</keyword>
<dbReference type="InterPro" id="IPR035965">
    <property type="entry name" value="PAS-like_dom_sf"/>
</dbReference>
<feature type="domain" description="PAC" evidence="7">
    <location>
        <begin position="14"/>
        <end position="70"/>
    </location>
</feature>
<dbReference type="Pfam" id="PF08448">
    <property type="entry name" value="PAS_4"/>
    <property type="match status" value="1"/>
</dbReference>
<comment type="caution">
    <text evidence="8">The sequence shown here is derived from an EMBL/GenBank/DDBJ whole genome shotgun (WGS) entry which is preliminary data.</text>
</comment>
<reference evidence="8 9" key="1">
    <citation type="submission" date="2020-08" db="EMBL/GenBank/DDBJ databases">
        <title>Genomic Encyclopedia of Type Strains, Phase IV (KMG-IV): sequencing the most valuable type-strain genomes for metagenomic binning, comparative biology and taxonomic classification.</title>
        <authorList>
            <person name="Goeker M."/>
        </authorList>
    </citation>
    <scope>NUCLEOTIDE SEQUENCE [LARGE SCALE GENOMIC DNA]</scope>
    <source>
        <strain evidence="8 9">DSM 4731</strain>
    </source>
</reference>
<dbReference type="SUPFAM" id="SSF55874">
    <property type="entry name" value="ATPase domain of HSP90 chaperone/DNA topoisomerase II/histidine kinase"/>
    <property type="match status" value="1"/>
</dbReference>
<accession>A0A7W9F9U4</accession>
<dbReference type="InterPro" id="IPR003594">
    <property type="entry name" value="HATPase_dom"/>
</dbReference>
<evidence type="ECO:0000256" key="3">
    <source>
        <dbReference type="ARBA" id="ARBA00022553"/>
    </source>
</evidence>
<dbReference type="PANTHER" id="PTHR45339:SF5">
    <property type="entry name" value="HISTIDINE KINASE"/>
    <property type="match status" value="1"/>
</dbReference>
<dbReference type="SMART" id="SM00448">
    <property type="entry name" value="REC"/>
    <property type="match status" value="1"/>
</dbReference>
<dbReference type="InterPro" id="IPR000700">
    <property type="entry name" value="PAS-assoc_C"/>
</dbReference>
<dbReference type="CDD" id="cd17546">
    <property type="entry name" value="REC_hyHK_CKI1_RcsC-like"/>
    <property type="match status" value="1"/>
</dbReference>
<dbReference type="Gene3D" id="1.10.287.130">
    <property type="match status" value="1"/>
</dbReference>
<keyword evidence="8" id="KW-0418">Kinase</keyword>
<dbReference type="InterPro" id="IPR003661">
    <property type="entry name" value="HisK_dim/P_dom"/>
</dbReference>
<dbReference type="InterPro" id="IPR036890">
    <property type="entry name" value="HATPase_C_sf"/>
</dbReference>
<dbReference type="InterPro" id="IPR004358">
    <property type="entry name" value="Sig_transdc_His_kin-like_C"/>
</dbReference>
<dbReference type="SUPFAM" id="SSF55785">
    <property type="entry name" value="PYP-like sensor domain (PAS domain)"/>
    <property type="match status" value="1"/>
</dbReference>
<dbReference type="PROSITE" id="PS50110">
    <property type="entry name" value="RESPONSE_REGULATORY"/>
    <property type="match status" value="1"/>
</dbReference>
<name>A0A7W9F9U4_9CAUL</name>
<evidence type="ECO:0000256" key="1">
    <source>
        <dbReference type="ARBA" id="ARBA00000085"/>
    </source>
</evidence>
<feature type="domain" description="Histidine kinase" evidence="5">
    <location>
        <begin position="200"/>
        <end position="417"/>
    </location>
</feature>
<feature type="modified residue" description="4-aspartylphosphate" evidence="4">
    <location>
        <position position="480"/>
    </location>
</feature>
<proteinExistence type="predicted"/>
<dbReference type="InterPro" id="IPR001789">
    <property type="entry name" value="Sig_transdc_resp-reg_receiver"/>
</dbReference>
<evidence type="ECO:0000259" key="5">
    <source>
        <dbReference type="PROSITE" id="PS50109"/>
    </source>
</evidence>
<dbReference type="EC" id="2.7.13.3" evidence="2"/>
<dbReference type="SUPFAM" id="SSF52172">
    <property type="entry name" value="CheY-like"/>
    <property type="match status" value="1"/>
</dbReference>
<evidence type="ECO:0000259" key="7">
    <source>
        <dbReference type="PROSITE" id="PS50113"/>
    </source>
</evidence>
<keyword evidence="9" id="KW-1185">Reference proteome</keyword>
<dbReference type="PROSITE" id="PS50113">
    <property type="entry name" value="PAC"/>
    <property type="match status" value="2"/>
</dbReference>
<evidence type="ECO:0000313" key="9">
    <source>
        <dbReference type="Proteomes" id="UP000527324"/>
    </source>
</evidence>
<dbReference type="SMART" id="SM00388">
    <property type="entry name" value="HisKA"/>
    <property type="match status" value="1"/>
</dbReference>
<dbReference type="EMBL" id="JACHOQ010000014">
    <property type="protein sequence ID" value="MBB5741400.1"/>
    <property type="molecule type" value="Genomic_DNA"/>
</dbReference>
<dbReference type="Gene3D" id="3.30.450.20">
    <property type="entry name" value="PAS domain"/>
    <property type="match status" value="1"/>
</dbReference>
<dbReference type="GO" id="GO:0000155">
    <property type="term" value="F:phosphorelay sensor kinase activity"/>
    <property type="evidence" value="ECO:0007669"/>
    <property type="project" value="InterPro"/>
</dbReference>
<sequence>MDLAVREARAGRAFSFRARLSRSEGAEDGAGLYLNTLVSAVRDDQGRIVRLLAKSEDVTAETESSAFLNTVIDVLPLALTVKDARTGRFILANRAAETLFDRVGGLAGLKPAEVLPSSLAEWTAAAMTRGRETAVHEDHGRGGVRYLEATKVATYDDDGLRHLIGLAEDVTQRQRDADALRSALEQAERANHARSAFISNITHEIRTPLNGVIAGADLLDSRADTVDIREIAAMIRASATSLQHRFEDLMAVSRMGAAPSAPKAGPFEPTAFAEQLVAPHRAAAEAKGLALHLEISPDLPARLLGDAEALGRILTPLLQNGLKFTDRGEIRLRIEGRENGVIRFACLDTGVGFAPEKKDALFTPFHQSDDALTRRFGGMGLGLALAREQARAMGGEVDGEPREGGGSVFWLDIPLAAVCDDPGAAAAQGRMNVLVVDDHPTNRRIVEMMLDGVADVVMAEDGVEAVEAVERERFDLILMDIQMPRMDGITAVARIRDREQAAGRPPAPIIMLTANTQAEHVAACREAGANRHLGKPFTSAGLFGEIQAVMGH</sequence>
<feature type="domain" description="PAC" evidence="7">
    <location>
        <begin position="129"/>
        <end position="182"/>
    </location>
</feature>
<dbReference type="PRINTS" id="PR00344">
    <property type="entry name" value="BCTRLSENSOR"/>
</dbReference>
<dbReference type="InterPro" id="IPR013656">
    <property type="entry name" value="PAS_4"/>
</dbReference>
<dbReference type="Gene3D" id="3.40.50.2300">
    <property type="match status" value="1"/>
</dbReference>
<evidence type="ECO:0000256" key="4">
    <source>
        <dbReference type="PROSITE-ProRule" id="PRU00169"/>
    </source>
</evidence>
<dbReference type="PANTHER" id="PTHR45339">
    <property type="entry name" value="HYBRID SIGNAL TRANSDUCTION HISTIDINE KINASE J"/>
    <property type="match status" value="1"/>
</dbReference>
<dbReference type="Pfam" id="PF00072">
    <property type="entry name" value="Response_reg"/>
    <property type="match status" value="1"/>
</dbReference>
<dbReference type="PROSITE" id="PS50109">
    <property type="entry name" value="HIS_KIN"/>
    <property type="match status" value="1"/>
</dbReference>
<dbReference type="AlphaFoldDB" id="A0A7W9F9U4"/>
<dbReference type="InterPro" id="IPR036097">
    <property type="entry name" value="HisK_dim/P_sf"/>
</dbReference>
<evidence type="ECO:0000259" key="6">
    <source>
        <dbReference type="PROSITE" id="PS50110"/>
    </source>
</evidence>
<gene>
    <name evidence="8" type="ORF">GGQ93_003141</name>
</gene>
<dbReference type="SMART" id="SM00387">
    <property type="entry name" value="HATPase_c"/>
    <property type="match status" value="1"/>
</dbReference>
<dbReference type="Proteomes" id="UP000527324">
    <property type="component" value="Unassembled WGS sequence"/>
</dbReference>
<dbReference type="Pfam" id="PF02518">
    <property type="entry name" value="HATPase_c"/>
    <property type="match status" value="1"/>
</dbReference>
<dbReference type="Pfam" id="PF00512">
    <property type="entry name" value="HisKA"/>
    <property type="match status" value="1"/>
</dbReference>
<dbReference type="SUPFAM" id="SSF47384">
    <property type="entry name" value="Homodimeric domain of signal transducing histidine kinase"/>
    <property type="match status" value="1"/>
</dbReference>
<dbReference type="CDD" id="cd16922">
    <property type="entry name" value="HATPase_EvgS-ArcB-TorS-like"/>
    <property type="match status" value="1"/>
</dbReference>
<protein>
    <recommendedName>
        <fullName evidence="2">histidine kinase</fullName>
        <ecNumber evidence="2">2.7.13.3</ecNumber>
    </recommendedName>
</protein>
<dbReference type="InterPro" id="IPR005467">
    <property type="entry name" value="His_kinase_dom"/>
</dbReference>